<accession>A0AAN7WDW1</accession>
<protein>
    <submittedName>
        <fullName evidence="2">Uncharacterized protein</fullName>
    </submittedName>
</protein>
<feature type="compositionally biased region" description="Polar residues" evidence="1">
    <location>
        <begin position="656"/>
        <end position="680"/>
    </location>
</feature>
<feature type="compositionally biased region" description="Acidic residues" evidence="1">
    <location>
        <begin position="215"/>
        <end position="226"/>
    </location>
</feature>
<name>A0AAN7WDW1_9PEZI</name>
<sequence length="707" mass="74969">MEVDLDLTTCWAKAEQYNAGILEIDSFDWGLPESPPHIEVPRSIIAVEQLLVDAVNGRPDYAAAEGEATVIEAPSTAIETTTQQATHVGYVPPYYDEPAELDSKEPVAPMDATEELEQDAEPSFEIANVETELQLDGPPEQHIEQSIRTEFAAAHEPTRQEHEDDEKIEQGEQRLAKSIEELEEPIENYGELEDAAPRSDAAPGEDVTAAGDAKDEAEELDAPTGDFDEFSTLIMDLEEVTALEHIPDAQSTEITDLQDILEPQQEQVTEATTHVVPKLAAVNATQSPTEQTLPWRNNIPVQQLQPAAPSSPGVTLPELVSPIKETSLAGRLDSMKAIWQQRARSSTPALLPSPMPDVVVRQPMMMAANGAVEGLVNTISADEADEALGVTLDSNVHEDSGDGEVLAGELPANDEEGLLHLIEQATSPIKAVDAGDATVGLESSAAHLEPTASPGIRVQPQFVRPDGQLKRELSSSPDPLQGPPTKKARLLGAPGVTESPVGSNEEEGEDGDISMGKEHADTSKNDDSLSNNAASLEILKSDLPTPTVTKKTTRAASKASALTDPPTPITAGKSAGAKTKKTSVIPIESPTATNAAKKPRTISKRKASGSSDPAPTSDAVKKPRASNKRTLSAAAGSSASADADTTPPAKTRRVSGVSSTEMRALVNQSVQKRITTSPNVKTRKKTQDIAESKPSGAAAAKKRHAKG</sequence>
<comment type="caution">
    <text evidence="2">The sequence shown here is derived from an EMBL/GenBank/DDBJ whole genome shotgun (WGS) entry which is preliminary data.</text>
</comment>
<organism evidence="2 3">
    <name type="scientific">Elasticomyces elasticus</name>
    <dbReference type="NCBI Taxonomy" id="574655"/>
    <lineage>
        <taxon>Eukaryota</taxon>
        <taxon>Fungi</taxon>
        <taxon>Dikarya</taxon>
        <taxon>Ascomycota</taxon>
        <taxon>Pezizomycotina</taxon>
        <taxon>Dothideomycetes</taxon>
        <taxon>Dothideomycetidae</taxon>
        <taxon>Mycosphaerellales</taxon>
        <taxon>Teratosphaeriaceae</taxon>
        <taxon>Elasticomyces</taxon>
    </lineage>
</organism>
<feature type="compositionally biased region" description="Basic residues" evidence="1">
    <location>
        <begin position="597"/>
        <end position="607"/>
    </location>
</feature>
<evidence type="ECO:0000256" key="1">
    <source>
        <dbReference type="SAM" id="MobiDB-lite"/>
    </source>
</evidence>
<feature type="region of interest" description="Disordered" evidence="1">
    <location>
        <begin position="192"/>
        <end position="226"/>
    </location>
</feature>
<feature type="compositionally biased region" description="Low complexity" evidence="1">
    <location>
        <begin position="632"/>
        <end position="649"/>
    </location>
</feature>
<feature type="compositionally biased region" description="Low complexity" evidence="1">
    <location>
        <begin position="547"/>
        <end position="561"/>
    </location>
</feature>
<feature type="region of interest" description="Disordered" evidence="1">
    <location>
        <begin position="469"/>
        <end position="707"/>
    </location>
</feature>
<dbReference type="Proteomes" id="UP001310594">
    <property type="component" value="Unassembled WGS sequence"/>
</dbReference>
<proteinExistence type="predicted"/>
<gene>
    <name evidence="2" type="ORF">LTR97_000084</name>
</gene>
<reference evidence="2" key="1">
    <citation type="submission" date="2023-08" db="EMBL/GenBank/DDBJ databases">
        <title>Black Yeasts Isolated from many extreme environments.</title>
        <authorList>
            <person name="Coleine C."/>
            <person name="Stajich J.E."/>
            <person name="Selbmann L."/>
        </authorList>
    </citation>
    <scope>NUCLEOTIDE SEQUENCE</scope>
    <source>
        <strain evidence="2">CCFEE 5810</strain>
    </source>
</reference>
<dbReference type="EMBL" id="JAVRQU010000001">
    <property type="protein sequence ID" value="KAK5707547.1"/>
    <property type="molecule type" value="Genomic_DNA"/>
</dbReference>
<evidence type="ECO:0000313" key="3">
    <source>
        <dbReference type="Proteomes" id="UP001310594"/>
    </source>
</evidence>
<feature type="compositionally biased region" description="Basic and acidic residues" evidence="1">
    <location>
        <begin position="515"/>
        <end position="527"/>
    </location>
</feature>
<dbReference type="AlphaFoldDB" id="A0AAN7WDW1"/>
<evidence type="ECO:0000313" key="2">
    <source>
        <dbReference type="EMBL" id="KAK5707547.1"/>
    </source>
</evidence>